<accession>A0A1M4XES0</accession>
<evidence type="ECO:0000256" key="9">
    <source>
        <dbReference type="ARBA" id="ARBA00034617"/>
    </source>
</evidence>
<sequence>MSSEQMAKARHILQQKWGYPTFREGQDVVINAVLERKNTLVLFPTGGGKSLCYQLPAVVLEGLTIVISPLIALMQDQVQQLLERGIQATFINSTISSREIEQRLANARNGMYDLLYCSPERLGTPIWEAELSRLDIDLIAIDEAHCISEWGHDFRPAYREIRPAFESIADSVTWIALTATATPEVRRDIRETLGFEDPVIVSKGFERPNFKWWVTPTDQKEKKLLEAVKRAGDMGSGLIYGGTRRNCETLSQKIEQRVGIRTRPYHAGIEAGARQRIQEQWIGGELPLVVATSAFGMGIDKADCRYVIHYVMPYTLEAYYQQAGRAGRDGIESYPLLLFKPSDLTVAGQRIKESYPGRKQLQHLYDVLCDSFELAVGAEMEKMREISVKALAKRSGFSPRICRSALNVLNQLGILRMVEHVTPQIGIRFIASRDYIRERIKSPGNQRKALFLDTLLRQYGAEAFGEMKFLDFDYLRKKLDISPNAVKKGLQVLQDHDQMLNYTFIGESPLVKLVDERQSSLRLSREQLEGHRNTLLKKLDYMRGYIRTENCREAYIRRYFGEERVSACGHCDNCLSREKPVRYLEDSDLLTIKQSLKKGGKTLGHLCRQFGWSKDRVKKSLSHLIREQKVITDAEKYVWIEEASD</sequence>
<comment type="catalytic activity">
    <reaction evidence="9">
        <text>Couples ATP hydrolysis with the unwinding of duplex DNA by translocating in the 3'-5' direction.</text>
        <dbReference type="EC" id="5.6.2.4"/>
    </reaction>
</comment>
<dbReference type="InterPro" id="IPR027417">
    <property type="entry name" value="P-loop_NTPase"/>
</dbReference>
<dbReference type="GO" id="GO:0003677">
    <property type="term" value="F:DNA binding"/>
    <property type="evidence" value="ECO:0007669"/>
    <property type="project" value="UniProtKB-KW"/>
</dbReference>
<feature type="domain" description="Helicase C-terminal" evidence="14">
    <location>
        <begin position="220"/>
        <end position="372"/>
    </location>
</feature>
<dbReference type="RefSeq" id="WP_244545640.1">
    <property type="nucleotide sequence ID" value="NZ_FQUS01000004.1"/>
</dbReference>
<dbReference type="Gene3D" id="3.40.50.300">
    <property type="entry name" value="P-loop containing nucleotide triphosphate hydrolases"/>
    <property type="match status" value="2"/>
</dbReference>
<evidence type="ECO:0000259" key="14">
    <source>
        <dbReference type="PROSITE" id="PS51194"/>
    </source>
</evidence>
<dbReference type="GO" id="GO:0043138">
    <property type="term" value="F:3'-5' DNA helicase activity"/>
    <property type="evidence" value="ECO:0007669"/>
    <property type="project" value="UniProtKB-EC"/>
</dbReference>
<keyword evidence="2" id="KW-0479">Metal-binding</keyword>
<dbReference type="Pfam" id="PF00271">
    <property type="entry name" value="Helicase_C"/>
    <property type="match status" value="1"/>
</dbReference>
<keyword evidence="5 15" id="KW-0347">Helicase</keyword>
<evidence type="ECO:0000256" key="3">
    <source>
        <dbReference type="ARBA" id="ARBA00022741"/>
    </source>
</evidence>
<dbReference type="PANTHER" id="PTHR13710:SF105">
    <property type="entry name" value="ATP-DEPENDENT DNA HELICASE Q1"/>
    <property type="match status" value="1"/>
</dbReference>
<dbReference type="InterPro" id="IPR011545">
    <property type="entry name" value="DEAD/DEAH_box_helicase_dom"/>
</dbReference>
<dbReference type="Pfam" id="PF00270">
    <property type="entry name" value="DEAD"/>
    <property type="match status" value="1"/>
</dbReference>
<dbReference type="SMART" id="SM00490">
    <property type="entry name" value="HELICc"/>
    <property type="match status" value="1"/>
</dbReference>
<evidence type="ECO:0000256" key="10">
    <source>
        <dbReference type="ARBA" id="ARBA00034808"/>
    </source>
</evidence>
<evidence type="ECO:0000256" key="2">
    <source>
        <dbReference type="ARBA" id="ARBA00022723"/>
    </source>
</evidence>
<evidence type="ECO:0000256" key="11">
    <source>
        <dbReference type="ARBA" id="ARBA00044535"/>
    </source>
</evidence>
<dbReference type="Gene3D" id="1.10.10.10">
    <property type="entry name" value="Winged helix-like DNA-binding domain superfamily/Winged helix DNA-binding domain"/>
    <property type="match status" value="1"/>
</dbReference>
<evidence type="ECO:0000256" key="6">
    <source>
        <dbReference type="ARBA" id="ARBA00022840"/>
    </source>
</evidence>
<gene>
    <name evidence="15" type="ORF">SAMN05443144_104104</name>
</gene>
<comment type="similarity">
    <text evidence="1">Belongs to the helicase family. RecQ subfamily.</text>
</comment>
<keyword evidence="3" id="KW-0547">Nucleotide-binding</keyword>
<dbReference type="PROSITE" id="PS51194">
    <property type="entry name" value="HELICASE_CTER"/>
    <property type="match status" value="1"/>
</dbReference>
<organism evidence="15 16">
    <name type="scientific">Fodinibius roseus</name>
    <dbReference type="NCBI Taxonomy" id="1194090"/>
    <lineage>
        <taxon>Bacteria</taxon>
        <taxon>Pseudomonadati</taxon>
        <taxon>Balneolota</taxon>
        <taxon>Balneolia</taxon>
        <taxon>Balneolales</taxon>
        <taxon>Balneolaceae</taxon>
        <taxon>Fodinibius</taxon>
    </lineage>
</organism>
<dbReference type="STRING" id="1194090.SAMN05443144_104104"/>
<evidence type="ECO:0000256" key="5">
    <source>
        <dbReference type="ARBA" id="ARBA00022806"/>
    </source>
</evidence>
<dbReference type="GO" id="GO:0006310">
    <property type="term" value="P:DNA recombination"/>
    <property type="evidence" value="ECO:0007669"/>
    <property type="project" value="InterPro"/>
</dbReference>
<reference evidence="15 16" key="1">
    <citation type="submission" date="2016-11" db="EMBL/GenBank/DDBJ databases">
        <authorList>
            <person name="Jaros S."/>
            <person name="Januszkiewicz K."/>
            <person name="Wedrychowicz H."/>
        </authorList>
    </citation>
    <scope>NUCLEOTIDE SEQUENCE [LARGE SCALE GENOMIC DNA]</scope>
    <source>
        <strain evidence="15 16">DSM 21986</strain>
    </source>
</reference>
<dbReference type="EMBL" id="FQUS01000004">
    <property type="protein sequence ID" value="SHE91860.1"/>
    <property type="molecule type" value="Genomic_DNA"/>
</dbReference>
<dbReference type="GO" id="GO:0043590">
    <property type="term" value="C:bacterial nucleoid"/>
    <property type="evidence" value="ECO:0007669"/>
    <property type="project" value="TreeGrafter"/>
</dbReference>
<evidence type="ECO:0000256" key="4">
    <source>
        <dbReference type="ARBA" id="ARBA00022801"/>
    </source>
</evidence>
<protein>
    <recommendedName>
        <fullName evidence="11">ATP-dependent DNA helicase RecQ</fullName>
        <ecNumber evidence="10">5.6.2.4</ecNumber>
    </recommendedName>
    <alternativeName>
        <fullName evidence="12">DNA 3'-5' helicase RecQ</fullName>
    </alternativeName>
</protein>
<keyword evidence="6" id="KW-0067">ATP-binding</keyword>
<dbReference type="AlphaFoldDB" id="A0A1M4XES0"/>
<dbReference type="CDD" id="cd17920">
    <property type="entry name" value="DEXHc_RecQ"/>
    <property type="match status" value="1"/>
</dbReference>
<evidence type="ECO:0000256" key="8">
    <source>
        <dbReference type="ARBA" id="ARBA00023235"/>
    </source>
</evidence>
<proteinExistence type="inferred from homology"/>
<dbReference type="InterPro" id="IPR014001">
    <property type="entry name" value="Helicase_ATP-bd"/>
</dbReference>
<evidence type="ECO:0000256" key="1">
    <source>
        <dbReference type="ARBA" id="ARBA00005446"/>
    </source>
</evidence>
<dbReference type="PANTHER" id="PTHR13710">
    <property type="entry name" value="DNA HELICASE RECQ FAMILY MEMBER"/>
    <property type="match status" value="1"/>
</dbReference>
<keyword evidence="8" id="KW-0413">Isomerase</keyword>
<dbReference type="GO" id="GO:0046872">
    <property type="term" value="F:metal ion binding"/>
    <property type="evidence" value="ECO:0007669"/>
    <property type="project" value="UniProtKB-KW"/>
</dbReference>
<dbReference type="GO" id="GO:0005737">
    <property type="term" value="C:cytoplasm"/>
    <property type="evidence" value="ECO:0007669"/>
    <property type="project" value="TreeGrafter"/>
</dbReference>
<dbReference type="InterPro" id="IPR001650">
    <property type="entry name" value="Helicase_C-like"/>
</dbReference>
<dbReference type="GO" id="GO:0030894">
    <property type="term" value="C:replisome"/>
    <property type="evidence" value="ECO:0007669"/>
    <property type="project" value="TreeGrafter"/>
</dbReference>
<dbReference type="Proteomes" id="UP000184041">
    <property type="component" value="Unassembled WGS sequence"/>
</dbReference>
<dbReference type="GO" id="GO:0006281">
    <property type="term" value="P:DNA repair"/>
    <property type="evidence" value="ECO:0007669"/>
    <property type="project" value="TreeGrafter"/>
</dbReference>
<dbReference type="InterPro" id="IPR036388">
    <property type="entry name" value="WH-like_DNA-bd_sf"/>
</dbReference>
<keyword evidence="4" id="KW-0378">Hydrolase</keyword>
<feature type="domain" description="Helicase ATP-binding" evidence="13">
    <location>
        <begin position="30"/>
        <end position="199"/>
    </location>
</feature>
<evidence type="ECO:0000313" key="16">
    <source>
        <dbReference type="Proteomes" id="UP000184041"/>
    </source>
</evidence>
<dbReference type="InterPro" id="IPR004589">
    <property type="entry name" value="DNA_helicase_ATP-dep_RecQ"/>
</dbReference>
<evidence type="ECO:0000256" key="12">
    <source>
        <dbReference type="ARBA" id="ARBA00044550"/>
    </source>
</evidence>
<keyword evidence="16" id="KW-1185">Reference proteome</keyword>
<dbReference type="NCBIfam" id="TIGR00614">
    <property type="entry name" value="recQ_fam"/>
    <property type="match status" value="1"/>
</dbReference>
<dbReference type="InterPro" id="IPR032284">
    <property type="entry name" value="RecQ_Zn-bd"/>
</dbReference>
<dbReference type="PROSITE" id="PS51192">
    <property type="entry name" value="HELICASE_ATP_BIND_1"/>
    <property type="match status" value="1"/>
</dbReference>
<evidence type="ECO:0000256" key="7">
    <source>
        <dbReference type="ARBA" id="ARBA00023125"/>
    </source>
</evidence>
<name>A0A1M4XES0_9BACT</name>
<dbReference type="GO" id="GO:0005524">
    <property type="term" value="F:ATP binding"/>
    <property type="evidence" value="ECO:0007669"/>
    <property type="project" value="UniProtKB-KW"/>
</dbReference>
<dbReference type="Pfam" id="PF16124">
    <property type="entry name" value="RecQ_Zn_bind"/>
    <property type="match status" value="1"/>
</dbReference>
<dbReference type="SUPFAM" id="SSF52540">
    <property type="entry name" value="P-loop containing nucleoside triphosphate hydrolases"/>
    <property type="match status" value="1"/>
</dbReference>
<evidence type="ECO:0000259" key="13">
    <source>
        <dbReference type="PROSITE" id="PS51192"/>
    </source>
</evidence>
<dbReference type="GO" id="GO:0016787">
    <property type="term" value="F:hydrolase activity"/>
    <property type="evidence" value="ECO:0007669"/>
    <property type="project" value="UniProtKB-KW"/>
</dbReference>
<evidence type="ECO:0000313" key="15">
    <source>
        <dbReference type="EMBL" id="SHE91860.1"/>
    </source>
</evidence>
<keyword evidence="7" id="KW-0238">DNA-binding</keyword>
<dbReference type="SMART" id="SM00487">
    <property type="entry name" value="DEXDc"/>
    <property type="match status" value="1"/>
</dbReference>
<dbReference type="GO" id="GO:0009378">
    <property type="term" value="F:four-way junction helicase activity"/>
    <property type="evidence" value="ECO:0007669"/>
    <property type="project" value="TreeGrafter"/>
</dbReference>
<dbReference type="EC" id="5.6.2.4" evidence="10"/>
<dbReference type="FunFam" id="3.40.50.300:FF:001389">
    <property type="entry name" value="ATP-dependent DNA helicase RecQ"/>
    <property type="match status" value="1"/>
</dbReference>